<dbReference type="RefSeq" id="WP_051466064.1">
    <property type="nucleotide sequence ID" value="NZ_CAJKXH010000035.1"/>
</dbReference>
<evidence type="ECO:0000256" key="1">
    <source>
        <dbReference type="SAM" id="SignalP"/>
    </source>
</evidence>
<evidence type="ECO:0000313" key="3">
    <source>
        <dbReference type="EMBL" id="HJF71585.1"/>
    </source>
</evidence>
<organism evidence="5 6">
    <name type="scientific">Butyricimonas virosa</name>
    <dbReference type="NCBI Taxonomy" id="544645"/>
    <lineage>
        <taxon>Bacteria</taxon>
        <taxon>Pseudomonadati</taxon>
        <taxon>Bacteroidota</taxon>
        <taxon>Bacteroidia</taxon>
        <taxon>Bacteroidales</taxon>
        <taxon>Odoribacteraceae</taxon>
        <taxon>Butyricimonas</taxon>
    </lineage>
</organism>
<proteinExistence type="predicted"/>
<evidence type="ECO:0000259" key="2">
    <source>
        <dbReference type="Pfam" id="PF05036"/>
    </source>
</evidence>
<dbReference type="GO" id="GO:0042834">
    <property type="term" value="F:peptidoglycan binding"/>
    <property type="evidence" value="ECO:0007669"/>
    <property type="project" value="InterPro"/>
</dbReference>
<evidence type="ECO:0000313" key="5">
    <source>
        <dbReference type="EMBL" id="RGY13613.1"/>
    </source>
</evidence>
<evidence type="ECO:0000313" key="6">
    <source>
        <dbReference type="Proteomes" id="UP000286063"/>
    </source>
</evidence>
<evidence type="ECO:0000313" key="7">
    <source>
        <dbReference type="Proteomes" id="UP000654720"/>
    </source>
</evidence>
<dbReference type="EMBL" id="CP069450">
    <property type="protein sequence ID" value="QRO51231.1"/>
    <property type="molecule type" value="Genomic_DNA"/>
</dbReference>
<reference evidence="3" key="4">
    <citation type="submission" date="2021-09" db="EMBL/GenBank/DDBJ databases">
        <authorList>
            <person name="Gilroy R."/>
        </authorList>
    </citation>
    <scope>NUCLEOTIDE SEQUENCE</scope>
    <source>
        <strain evidence="3">6966</strain>
    </source>
</reference>
<dbReference type="Proteomes" id="UP000654720">
    <property type="component" value="Chromosome"/>
</dbReference>
<dbReference type="AlphaFoldDB" id="A0A413IJR4"/>
<dbReference type="GeneID" id="93095883"/>
<dbReference type="Proteomes" id="UP000286063">
    <property type="component" value="Unassembled WGS sequence"/>
</dbReference>
<gene>
    <name evidence="5" type="ORF">DXA50_16025</name>
    <name evidence="4" type="ORF">I6J59_06375</name>
    <name evidence="3" type="ORF">K8V05_12600</name>
</gene>
<dbReference type="EMBL" id="DYVS01000234">
    <property type="protein sequence ID" value="HJF71585.1"/>
    <property type="molecule type" value="Genomic_DNA"/>
</dbReference>
<keyword evidence="7" id="KW-1185">Reference proteome</keyword>
<dbReference type="EMBL" id="QSCR01000035">
    <property type="protein sequence ID" value="RGY13613.1"/>
    <property type="molecule type" value="Genomic_DNA"/>
</dbReference>
<dbReference type="InterPro" id="IPR007730">
    <property type="entry name" value="SPOR-like_dom"/>
</dbReference>
<feature type="signal peptide" evidence="1">
    <location>
        <begin position="1"/>
        <end position="18"/>
    </location>
</feature>
<reference evidence="3" key="2">
    <citation type="journal article" date="2021" name="PeerJ">
        <title>Extensive microbial diversity within the chicken gut microbiome revealed by metagenomics and culture.</title>
        <authorList>
            <person name="Gilroy R."/>
            <person name="Ravi A."/>
            <person name="Getino M."/>
            <person name="Pursley I."/>
            <person name="Horton D.L."/>
            <person name="Alikhan N.F."/>
            <person name="Baker D."/>
            <person name="Gharbi K."/>
            <person name="Hall N."/>
            <person name="Watson M."/>
            <person name="Adriaenssens E.M."/>
            <person name="Foster-Nyarko E."/>
            <person name="Jarju S."/>
            <person name="Secka A."/>
            <person name="Antonio M."/>
            <person name="Oren A."/>
            <person name="Chaudhuri R.R."/>
            <person name="La Ragione R."/>
            <person name="Hildebrand F."/>
            <person name="Pallen M.J."/>
        </authorList>
    </citation>
    <scope>NUCLEOTIDE SEQUENCE</scope>
    <source>
        <strain evidence="3">6966</strain>
    </source>
</reference>
<evidence type="ECO:0000313" key="4">
    <source>
        <dbReference type="EMBL" id="QRO51231.1"/>
    </source>
</evidence>
<protein>
    <submittedName>
        <fullName evidence="5">SPOR domain-containing protein</fullName>
    </submittedName>
</protein>
<feature type="chain" id="PRO_5044602352" evidence="1">
    <location>
        <begin position="19"/>
        <end position="174"/>
    </location>
</feature>
<feature type="domain" description="SPOR" evidence="2">
    <location>
        <begin position="74"/>
        <end position="147"/>
    </location>
</feature>
<dbReference type="OrthoDB" id="2473397at2"/>
<dbReference type="Proteomes" id="UP000742098">
    <property type="component" value="Unassembled WGS sequence"/>
</dbReference>
<dbReference type="Pfam" id="PF05036">
    <property type="entry name" value="SPOR"/>
    <property type="match status" value="1"/>
</dbReference>
<keyword evidence="1" id="KW-0732">Signal</keyword>
<reference evidence="5 6" key="1">
    <citation type="submission" date="2018-08" db="EMBL/GenBank/DDBJ databases">
        <title>A genome reference for cultivated species of the human gut microbiota.</title>
        <authorList>
            <person name="Zou Y."/>
            <person name="Xue W."/>
            <person name="Luo G."/>
        </authorList>
    </citation>
    <scope>NUCLEOTIDE SEQUENCE [LARGE SCALE GENOMIC DNA]</scope>
    <source>
        <strain evidence="5 6">OF02-7</strain>
    </source>
</reference>
<accession>A0A413IJR4</accession>
<name>A0A413IJR4_9BACT</name>
<sequence>MKLTLVILSLFITSLAWAQTDSIPPVKKEIDFVKRLSETDSITSGKVIIHADPKIEQLLKLNISVNRKEQLFQGYRIQILSRSSYGTNIDTLKNYTKRFEEEFPDIPAYLQYTDPDFKIRVGNFRTRIEAIPALKRIRKKYSGAYPVKTTIYLHELNPVVEQDTVNAPPAVPLS</sequence>
<reference evidence="4 7" key="3">
    <citation type="submission" date="2021-02" db="EMBL/GenBank/DDBJ databases">
        <title>FDA dAtabase for Regulatory Grade micrObial Sequences (FDA-ARGOS): Supporting development and validation of Infectious Disease Dx tests.</title>
        <authorList>
            <person name="Carlson P."/>
            <person name="Fischbach M."/>
            <person name="Hastie J."/>
            <person name="Bilen M."/>
            <person name="Cheng A."/>
            <person name="Tallon L."/>
            <person name="Sadzewicz L."/>
            <person name="Zhao X."/>
            <person name="Boylan J."/>
            <person name="Ott S."/>
            <person name="Bowen H."/>
            <person name="Vavikolanu K."/>
            <person name="Mehta A."/>
            <person name="Aluvathingal J."/>
            <person name="Nadendla S."/>
            <person name="Yan Y."/>
            <person name="Sichtig H."/>
        </authorList>
    </citation>
    <scope>NUCLEOTIDE SEQUENCE [LARGE SCALE GENOMIC DNA]</scope>
    <source>
        <strain evidence="4 7">FDAARGOS_1229</strain>
    </source>
</reference>